<sequence length="84" mass="9677">MEPASDEDPETQIVQIPEITQEYFDDNEFIDTKEALDNERIIELVKNLVVNDNEPDDFVDEESKITFIEAKKTLINLVLFASNS</sequence>
<dbReference type="EMBL" id="CAJVQB010035371">
    <property type="protein sequence ID" value="CAG8822446.1"/>
    <property type="molecule type" value="Genomic_DNA"/>
</dbReference>
<dbReference type="Proteomes" id="UP000789901">
    <property type="component" value="Unassembled WGS sequence"/>
</dbReference>
<evidence type="ECO:0000313" key="1">
    <source>
        <dbReference type="EMBL" id="CAG8822446.1"/>
    </source>
</evidence>
<keyword evidence="2" id="KW-1185">Reference proteome</keyword>
<gene>
    <name evidence="1" type="ORF">GMARGA_LOCUS28099</name>
</gene>
<reference evidence="1 2" key="1">
    <citation type="submission" date="2021-06" db="EMBL/GenBank/DDBJ databases">
        <authorList>
            <person name="Kallberg Y."/>
            <person name="Tangrot J."/>
            <person name="Rosling A."/>
        </authorList>
    </citation>
    <scope>NUCLEOTIDE SEQUENCE [LARGE SCALE GENOMIC DNA]</scope>
    <source>
        <strain evidence="1 2">120-4 pot B 10/14</strain>
    </source>
</reference>
<proteinExistence type="predicted"/>
<protein>
    <submittedName>
        <fullName evidence="1">14400_t:CDS:1</fullName>
    </submittedName>
</protein>
<comment type="caution">
    <text evidence="1">The sequence shown here is derived from an EMBL/GenBank/DDBJ whole genome shotgun (WGS) entry which is preliminary data.</text>
</comment>
<name>A0ABN7WAN5_GIGMA</name>
<evidence type="ECO:0000313" key="2">
    <source>
        <dbReference type="Proteomes" id="UP000789901"/>
    </source>
</evidence>
<organism evidence="1 2">
    <name type="scientific">Gigaspora margarita</name>
    <dbReference type="NCBI Taxonomy" id="4874"/>
    <lineage>
        <taxon>Eukaryota</taxon>
        <taxon>Fungi</taxon>
        <taxon>Fungi incertae sedis</taxon>
        <taxon>Mucoromycota</taxon>
        <taxon>Glomeromycotina</taxon>
        <taxon>Glomeromycetes</taxon>
        <taxon>Diversisporales</taxon>
        <taxon>Gigasporaceae</taxon>
        <taxon>Gigaspora</taxon>
    </lineage>
</organism>
<accession>A0ABN7WAN5</accession>